<evidence type="ECO:0000256" key="1">
    <source>
        <dbReference type="SAM" id="Coils"/>
    </source>
</evidence>
<proteinExistence type="predicted"/>
<dbReference type="Proteomes" id="UP000287156">
    <property type="component" value="Unassembled WGS sequence"/>
</dbReference>
<accession>A0A429XYJ8</accession>
<evidence type="ECO:0000313" key="3">
    <source>
        <dbReference type="Proteomes" id="UP000287156"/>
    </source>
</evidence>
<name>A0A429XYJ8_9BACI</name>
<keyword evidence="3" id="KW-1185">Reference proteome</keyword>
<sequence length="153" mass="17607">MDKRLTRQLASLLLVIAIILIGIKNIQPKKEAVAAPEAGFIEVKQSDYTGLEKERDQWKQKYEELKQKETTGKEKDKTVVKIMHLYINDGMTSKEVSKQMEKAEIIKDANEFNDYLAAKNWQQSIQIGDYELTSEMEMQKIAETITGNLPKKE</sequence>
<dbReference type="Pfam" id="PF02618">
    <property type="entry name" value="YceG"/>
    <property type="match status" value="1"/>
</dbReference>
<protein>
    <submittedName>
        <fullName evidence="2">Uncharacterized protein</fullName>
    </submittedName>
</protein>
<feature type="coiled-coil region" evidence="1">
    <location>
        <begin position="41"/>
        <end position="68"/>
    </location>
</feature>
<dbReference type="AlphaFoldDB" id="A0A429XYJ8"/>
<dbReference type="Gene3D" id="3.30.1490.480">
    <property type="entry name" value="Endolytic murein transglycosylase"/>
    <property type="match status" value="1"/>
</dbReference>
<gene>
    <name evidence="2" type="ORF">D4T97_013190</name>
</gene>
<dbReference type="RefSeq" id="WP_126051209.1">
    <property type="nucleotide sequence ID" value="NZ_QYTV02000005.1"/>
</dbReference>
<dbReference type="InterPro" id="IPR003770">
    <property type="entry name" value="MLTG-like"/>
</dbReference>
<keyword evidence="1" id="KW-0175">Coiled coil</keyword>
<comment type="caution">
    <text evidence="2">The sequence shown here is derived from an EMBL/GenBank/DDBJ whole genome shotgun (WGS) entry which is preliminary data.</text>
</comment>
<dbReference type="EMBL" id="QYTV02000005">
    <property type="protein sequence ID" value="RST73823.1"/>
    <property type="molecule type" value="Genomic_DNA"/>
</dbReference>
<dbReference type="OrthoDB" id="2138957at2"/>
<reference evidence="2" key="1">
    <citation type="submission" date="2018-12" db="EMBL/GenBank/DDBJ databases">
        <authorList>
            <person name="Sun L."/>
            <person name="Chen Z."/>
        </authorList>
    </citation>
    <scope>NUCLEOTIDE SEQUENCE [LARGE SCALE GENOMIC DNA]</scope>
    <source>
        <strain evidence="2">3-2-2</strain>
    </source>
</reference>
<evidence type="ECO:0000313" key="2">
    <source>
        <dbReference type="EMBL" id="RST73823.1"/>
    </source>
</evidence>
<organism evidence="2 3">
    <name type="scientific">Siminovitchia acidinfaciens</name>
    <dbReference type="NCBI Taxonomy" id="2321395"/>
    <lineage>
        <taxon>Bacteria</taxon>
        <taxon>Bacillati</taxon>
        <taxon>Bacillota</taxon>
        <taxon>Bacilli</taxon>
        <taxon>Bacillales</taxon>
        <taxon>Bacillaceae</taxon>
        <taxon>Siminovitchia</taxon>
    </lineage>
</organism>